<dbReference type="SUPFAM" id="SSF46579">
    <property type="entry name" value="Prefoldin"/>
    <property type="match status" value="1"/>
</dbReference>
<comment type="similarity">
    <text evidence="1">Belongs to the prefoldin subunit alpha family.</text>
</comment>
<dbReference type="InterPro" id="IPR004127">
    <property type="entry name" value="Prefoldin_subunit_alpha"/>
</dbReference>
<dbReference type="STRING" id="521011.Mpal_0542"/>
<dbReference type="Pfam" id="PF02996">
    <property type="entry name" value="Prefoldin"/>
    <property type="match status" value="1"/>
</dbReference>
<evidence type="ECO:0000256" key="3">
    <source>
        <dbReference type="ARBA" id="ARBA00023186"/>
    </source>
</evidence>
<reference evidence="8 9" key="1">
    <citation type="journal article" date="2015" name="Genome Announc.">
        <title>Complete Genome Sequence of Methanosphaerula palustris E1-9CT, a Hydrogenotrophic Methanogen Isolated from a Minerotrophic Fen Peatland.</title>
        <authorList>
            <person name="Cadillo-Quiroz H."/>
            <person name="Browne P."/>
            <person name="Kyrpides N."/>
            <person name="Woyke T."/>
            <person name="Goodwin L."/>
            <person name="Detter C."/>
            <person name="Yavitt J.B."/>
            <person name="Zinder S.H."/>
        </authorList>
    </citation>
    <scope>NUCLEOTIDE SEQUENCE [LARGE SCALE GENOMIC DNA]</scope>
    <source>
        <strain evidence="9">ATCC BAA-1556 / DSM 19958 / E1-9c</strain>
    </source>
</reference>
<dbReference type="InterPro" id="IPR011599">
    <property type="entry name" value="PFD_alpha_archaea"/>
</dbReference>
<dbReference type="PANTHER" id="PTHR12674:SF2">
    <property type="entry name" value="PREFOLDIN SUBUNIT 5"/>
    <property type="match status" value="1"/>
</dbReference>
<sequence length="156" mass="17184">MVNKVENVDPREVQMLQHYLNEYGQQIEIFSQQFRMIEQGRLESLAAIDTIGAVSAVDAADGTVLLQIGGGASVRAHVVEPERVLVSIGAEVTVERTSAEAIDFLKDRITEMEASGKKIAETIEKVRSQMDEISRRLDLVYRAAQQQAPQGQSGTL</sequence>
<dbReference type="CDD" id="cd23160">
    <property type="entry name" value="Prefoldin_alpha_GimC"/>
    <property type="match status" value="1"/>
</dbReference>
<proteinExistence type="inferred from homology"/>
<evidence type="ECO:0000313" key="9">
    <source>
        <dbReference type="Proteomes" id="UP000002457"/>
    </source>
</evidence>
<comment type="function">
    <text evidence="4 7">Molecular chaperone capable of stabilizing a range of proteins. Seems to fulfill an ATP-independent, HSP70-like function in archaeal de novo protein folding.</text>
</comment>
<dbReference type="HAMAP" id="MF_00308">
    <property type="entry name" value="PfdA"/>
    <property type="match status" value="1"/>
</dbReference>
<organism evidence="8 9">
    <name type="scientific">Methanosphaerula palustris (strain ATCC BAA-1556 / DSM 19958 / E1-9c)</name>
    <dbReference type="NCBI Taxonomy" id="521011"/>
    <lineage>
        <taxon>Archaea</taxon>
        <taxon>Methanobacteriati</taxon>
        <taxon>Methanobacteriota</taxon>
        <taxon>Stenosarchaea group</taxon>
        <taxon>Methanomicrobia</taxon>
        <taxon>Methanomicrobiales</taxon>
        <taxon>Methanoregulaceae</taxon>
        <taxon>Methanosphaerula</taxon>
    </lineage>
</organism>
<comment type="subunit">
    <text evidence="2 7">Heterohexamer of two alpha and four beta subunits.</text>
</comment>
<dbReference type="GO" id="GO:0051082">
    <property type="term" value="F:unfolded protein binding"/>
    <property type="evidence" value="ECO:0007669"/>
    <property type="project" value="UniProtKB-UniRule"/>
</dbReference>
<dbReference type="EMBL" id="CP001338">
    <property type="protein sequence ID" value="ACL15915.1"/>
    <property type="molecule type" value="Genomic_DNA"/>
</dbReference>
<dbReference type="Gene3D" id="1.10.287.370">
    <property type="match status" value="1"/>
</dbReference>
<name>B8GEU8_METPE</name>
<evidence type="ECO:0000256" key="6">
    <source>
        <dbReference type="ARBA" id="ARBA00044231"/>
    </source>
</evidence>
<comment type="subcellular location">
    <subcellularLocation>
        <location evidence="7">Cytoplasm</location>
    </subcellularLocation>
</comment>
<dbReference type="PANTHER" id="PTHR12674">
    <property type="entry name" value="PREFOLDIN SUBUNIT 5"/>
    <property type="match status" value="1"/>
</dbReference>
<dbReference type="RefSeq" id="WP_012617234.1">
    <property type="nucleotide sequence ID" value="NC_011832.1"/>
</dbReference>
<dbReference type="GeneID" id="7271958"/>
<evidence type="ECO:0000256" key="5">
    <source>
        <dbReference type="ARBA" id="ARBA00044156"/>
    </source>
</evidence>
<protein>
    <recommendedName>
        <fullName evidence="5 7">Prefoldin subunit alpha</fullName>
    </recommendedName>
    <alternativeName>
        <fullName evidence="6 7">GimC subunit alpha</fullName>
    </alternativeName>
</protein>
<dbReference type="NCBIfam" id="TIGR00293">
    <property type="entry name" value="prefoldin subunit alpha"/>
    <property type="match status" value="1"/>
</dbReference>
<gene>
    <name evidence="7" type="primary">pfdA</name>
    <name evidence="8" type="ordered locus">Mpal_0542</name>
</gene>
<dbReference type="KEGG" id="mpl:Mpal_0542"/>
<dbReference type="GO" id="GO:0006457">
    <property type="term" value="P:protein folding"/>
    <property type="evidence" value="ECO:0007669"/>
    <property type="project" value="UniProtKB-UniRule"/>
</dbReference>
<dbReference type="GO" id="GO:0005737">
    <property type="term" value="C:cytoplasm"/>
    <property type="evidence" value="ECO:0007669"/>
    <property type="project" value="UniProtKB-SubCell"/>
</dbReference>
<dbReference type="InterPro" id="IPR009053">
    <property type="entry name" value="Prefoldin"/>
</dbReference>
<keyword evidence="3 7" id="KW-0143">Chaperone</keyword>
<evidence type="ECO:0000313" key="8">
    <source>
        <dbReference type="EMBL" id="ACL15915.1"/>
    </source>
</evidence>
<evidence type="ECO:0000256" key="2">
    <source>
        <dbReference type="ARBA" id="ARBA00011716"/>
    </source>
</evidence>
<keyword evidence="9" id="KW-1185">Reference proteome</keyword>
<dbReference type="GO" id="GO:0016272">
    <property type="term" value="C:prefoldin complex"/>
    <property type="evidence" value="ECO:0007669"/>
    <property type="project" value="UniProtKB-UniRule"/>
</dbReference>
<evidence type="ECO:0000256" key="1">
    <source>
        <dbReference type="ARBA" id="ARBA00010048"/>
    </source>
</evidence>
<keyword evidence="7" id="KW-0963">Cytoplasm</keyword>
<evidence type="ECO:0000256" key="7">
    <source>
        <dbReference type="HAMAP-Rule" id="MF_00308"/>
    </source>
</evidence>
<evidence type="ECO:0000256" key="4">
    <source>
        <dbReference type="ARBA" id="ARBA00025077"/>
    </source>
</evidence>
<dbReference type="AlphaFoldDB" id="B8GEU8"/>
<dbReference type="eggNOG" id="arCOG01341">
    <property type="taxonomic scope" value="Archaea"/>
</dbReference>
<accession>B8GEU8</accession>
<comment type="similarity">
    <text evidence="7">Belongs to the prefoldin alpha subunit family.</text>
</comment>
<dbReference type="HOGENOM" id="CLU_091867_1_3_2"/>
<dbReference type="Proteomes" id="UP000002457">
    <property type="component" value="Chromosome"/>
</dbReference>